<evidence type="ECO:0000259" key="1">
    <source>
        <dbReference type="Pfam" id="PF00485"/>
    </source>
</evidence>
<dbReference type="GO" id="GO:0005524">
    <property type="term" value="F:ATP binding"/>
    <property type="evidence" value="ECO:0007669"/>
    <property type="project" value="InterPro"/>
</dbReference>
<dbReference type="PRINTS" id="PR00988">
    <property type="entry name" value="URIDINKINASE"/>
</dbReference>
<dbReference type="SUPFAM" id="SSF52540">
    <property type="entry name" value="P-loop containing nucleoside triphosphate hydrolases"/>
    <property type="match status" value="1"/>
</dbReference>
<reference evidence="2" key="1">
    <citation type="submission" date="2018-05" db="EMBL/GenBank/DDBJ databases">
        <authorList>
            <person name="Lanie J.A."/>
            <person name="Ng W.-L."/>
            <person name="Kazmierczak K.M."/>
            <person name="Andrzejewski T.M."/>
            <person name="Davidsen T.M."/>
            <person name="Wayne K.J."/>
            <person name="Tettelin H."/>
            <person name="Glass J.I."/>
            <person name="Rusch D."/>
            <person name="Podicherti R."/>
            <person name="Tsui H.-C.T."/>
            <person name="Winkler M.E."/>
        </authorList>
    </citation>
    <scope>NUCLEOTIDE SEQUENCE</scope>
</reference>
<sequence length="161" mass="18904">MNFKQRILINYDHPNSIDIDLFHENLVSLKNGHQINKPTYDYKTHTRNASFESIAPKKLIFVEGTLVLHFKRLVNLMLKKIFIYAPEKIRFDRRVARDMSERGRSIDSVLKQYKETVYPMHKKFVEPSKSIADINISGQNKTEKSVQKIITSIDSLLLKRK</sequence>
<dbReference type="Pfam" id="PF00485">
    <property type="entry name" value="PRK"/>
    <property type="match status" value="1"/>
</dbReference>
<accession>A0A381T3R2</accession>
<organism evidence="2">
    <name type="scientific">marine metagenome</name>
    <dbReference type="NCBI Taxonomy" id="408172"/>
    <lineage>
        <taxon>unclassified sequences</taxon>
        <taxon>metagenomes</taxon>
        <taxon>ecological metagenomes</taxon>
    </lineage>
</organism>
<dbReference type="InterPro" id="IPR006083">
    <property type="entry name" value="PRK/URK"/>
</dbReference>
<gene>
    <name evidence="2" type="ORF">METZ01_LOCUS63208</name>
</gene>
<dbReference type="GO" id="GO:0016301">
    <property type="term" value="F:kinase activity"/>
    <property type="evidence" value="ECO:0007669"/>
    <property type="project" value="InterPro"/>
</dbReference>
<dbReference type="Gene3D" id="3.40.50.300">
    <property type="entry name" value="P-loop containing nucleotide triphosphate hydrolases"/>
    <property type="match status" value="1"/>
</dbReference>
<evidence type="ECO:0000313" key="2">
    <source>
        <dbReference type="EMBL" id="SVA10354.1"/>
    </source>
</evidence>
<name>A0A381T3R2_9ZZZZ</name>
<dbReference type="InterPro" id="IPR027417">
    <property type="entry name" value="P-loop_NTPase"/>
</dbReference>
<dbReference type="EMBL" id="UINC01003921">
    <property type="protein sequence ID" value="SVA10354.1"/>
    <property type="molecule type" value="Genomic_DNA"/>
</dbReference>
<proteinExistence type="predicted"/>
<dbReference type="PANTHER" id="PTHR10285">
    <property type="entry name" value="URIDINE KINASE"/>
    <property type="match status" value="1"/>
</dbReference>
<dbReference type="AlphaFoldDB" id="A0A381T3R2"/>
<feature type="domain" description="Phosphoribulokinase/uridine kinase" evidence="1">
    <location>
        <begin position="9"/>
        <end position="137"/>
    </location>
</feature>
<protein>
    <recommendedName>
        <fullName evidence="1">Phosphoribulokinase/uridine kinase domain-containing protein</fullName>
    </recommendedName>
</protein>